<evidence type="ECO:0000313" key="2">
    <source>
        <dbReference type="Proteomes" id="UP000247903"/>
    </source>
</evidence>
<gene>
    <name evidence="1" type="ORF">DMB65_18510</name>
</gene>
<dbReference type="Proteomes" id="UP000247903">
    <property type="component" value="Unassembled WGS sequence"/>
</dbReference>
<name>A0A2V4BZ23_9FLAO</name>
<organism evidence="1 2">
    <name type="scientific">Flavobacterium cheongpyeongense</name>
    <dbReference type="NCBI Taxonomy" id="2212651"/>
    <lineage>
        <taxon>Bacteria</taxon>
        <taxon>Pseudomonadati</taxon>
        <taxon>Bacteroidota</taxon>
        <taxon>Flavobacteriia</taxon>
        <taxon>Flavobacteriales</taxon>
        <taxon>Flavobacteriaceae</taxon>
        <taxon>Flavobacterium</taxon>
    </lineage>
</organism>
<dbReference type="AlphaFoldDB" id="A0A2V4BZ23"/>
<reference evidence="1 2" key="1">
    <citation type="submission" date="2018-05" db="EMBL/GenBank/DDBJ databases">
        <title>Flavobacterium sp. strain IMCC34759, incomplete genome.</title>
        <authorList>
            <person name="Joung Y."/>
            <person name="Cho J."/>
        </authorList>
    </citation>
    <scope>NUCLEOTIDE SEQUENCE [LARGE SCALE GENOMIC DNA]</scope>
    <source>
        <strain evidence="1 2">IMCC34759</strain>
    </source>
</reference>
<comment type="caution">
    <text evidence="1">The sequence shown here is derived from an EMBL/GenBank/DDBJ whole genome shotgun (WGS) entry which is preliminary data.</text>
</comment>
<keyword evidence="2" id="KW-1185">Reference proteome</keyword>
<sequence>MAPSIKNYFIYTVFLVSPLTLSLYSQSKIEKNINSNWVIGEAESLKNQNQATAIITPVINLEFSKQFIVELSIPKDSFAVEAVGTDEGNTDITSKNQSKNIATYSVLAKDIIENYKYDFSETFIDILFFEDIDLARIRTI</sequence>
<protein>
    <submittedName>
        <fullName evidence="1">Uncharacterized protein</fullName>
    </submittedName>
</protein>
<dbReference type="OrthoDB" id="1373750at2"/>
<dbReference type="RefSeq" id="WP_110308119.1">
    <property type="nucleotide sequence ID" value="NZ_QJHK01000021.1"/>
</dbReference>
<dbReference type="EMBL" id="QJHK01000021">
    <property type="protein sequence ID" value="PXY39244.1"/>
    <property type="molecule type" value="Genomic_DNA"/>
</dbReference>
<accession>A0A2V4BZ23</accession>
<proteinExistence type="predicted"/>
<evidence type="ECO:0000313" key="1">
    <source>
        <dbReference type="EMBL" id="PXY39244.1"/>
    </source>
</evidence>